<dbReference type="Proteomes" id="UP001055658">
    <property type="component" value="Chromosome"/>
</dbReference>
<feature type="region of interest" description="Disordered" evidence="1">
    <location>
        <begin position="1"/>
        <end position="36"/>
    </location>
</feature>
<evidence type="ECO:0000313" key="2">
    <source>
        <dbReference type="EMBL" id="USD20489.1"/>
    </source>
</evidence>
<proteinExistence type="predicted"/>
<name>A0ABY4V898_9GAMM</name>
<dbReference type="RefSeq" id="WP_252082875.1">
    <property type="nucleotide sequence ID" value="NZ_CP092418.1"/>
</dbReference>
<gene>
    <name evidence="2" type="ORF">MJO52_15605</name>
</gene>
<dbReference type="EMBL" id="CP092418">
    <property type="protein sequence ID" value="USD20489.1"/>
    <property type="molecule type" value="Genomic_DNA"/>
</dbReference>
<reference evidence="2" key="1">
    <citation type="submission" date="2022-02" db="EMBL/GenBank/DDBJ databases">
        <title>Coral-associated bacteria.</title>
        <authorList>
            <person name="Tang K."/>
            <person name="Wang X."/>
        </authorList>
    </citation>
    <scope>NUCLEOTIDE SEQUENCE</scope>
    <source>
        <strain evidence="2">SCSIO 43006</strain>
    </source>
</reference>
<accession>A0ABY4V898</accession>
<sequence>MPGGVQGNGTYLRDDQIVPDEGSINPFMSPNRRDVQTERRRYTVYIRSGQAPRKPRPNTLYTGTNSERASIHLAFRNYMPDNGYDGTGNVRMPPLEERGLPVELGLPTVTLHLPEAPIQSEEGLYNSDDTVLTGERMCRTLLASKEGQKQEFPTKEWLQLIEDSWDRVNAPAMPAPMFQRFWNMDYSVKGAFIPDPIKRVIRCPASNDGAWLNNPDTVYMVGLFSLAFGEVVVIEGKMPTFPKTKHGQVSWPEEQTQVRYWSLTTGGTAPSGLGWSTIFDEEIPLVEDRKFTIVMSRAIDRPKNADREHGVKWIEFGAGEGHYIGARSWVNCVYIRYQASLSNYDWPNSPLNIPIPTEENPAPMDSLVMGPYYPTAKYMSKKEFERLA</sequence>
<keyword evidence="3" id="KW-1185">Reference proteome</keyword>
<evidence type="ECO:0000313" key="3">
    <source>
        <dbReference type="Proteomes" id="UP001055658"/>
    </source>
</evidence>
<organism evidence="2 3">
    <name type="scientific">Microbulbifer variabilis</name>
    <dbReference type="NCBI Taxonomy" id="266805"/>
    <lineage>
        <taxon>Bacteria</taxon>
        <taxon>Pseudomonadati</taxon>
        <taxon>Pseudomonadota</taxon>
        <taxon>Gammaproteobacteria</taxon>
        <taxon>Cellvibrionales</taxon>
        <taxon>Microbulbiferaceae</taxon>
        <taxon>Microbulbifer</taxon>
    </lineage>
</organism>
<protein>
    <submittedName>
        <fullName evidence="2">Uncharacterized protein</fullName>
    </submittedName>
</protein>
<evidence type="ECO:0000256" key="1">
    <source>
        <dbReference type="SAM" id="MobiDB-lite"/>
    </source>
</evidence>